<keyword evidence="7 8" id="KW-0676">Redox-active center</keyword>
<comment type="catalytic activity">
    <reaction evidence="1">
        <text>[glutaredoxin]-dithiol + a hydroperoxide = [glutaredoxin]-disulfide + an alcohol + H2O</text>
        <dbReference type="Rhea" id="RHEA:62624"/>
        <dbReference type="Rhea" id="RHEA-COMP:10729"/>
        <dbReference type="Rhea" id="RHEA-COMP:10730"/>
        <dbReference type="ChEBI" id="CHEBI:15377"/>
        <dbReference type="ChEBI" id="CHEBI:29950"/>
        <dbReference type="ChEBI" id="CHEBI:30879"/>
        <dbReference type="ChEBI" id="CHEBI:35924"/>
        <dbReference type="ChEBI" id="CHEBI:50058"/>
        <dbReference type="EC" id="1.11.1.25"/>
    </reaction>
</comment>
<dbReference type="EMBL" id="CACSLK010034598">
    <property type="protein sequence ID" value="CAA0842932.1"/>
    <property type="molecule type" value="Genomic_DNA"/>
</dbReference>
<gene>
    <name evidence="10" type="ORF">SHERM_08786</name>
</gene>
<dbReference type="PROSITE" id="PS51352">
    <property type="entry name" value="THIOREDOXIN_2"/>
    <property type="match status" value="1"/>
</dbReference>
<evidence type="ECO:0000256" key="7">
    <source>
        <dbReference type="ARBA" id="ARBA00023284"/>
    </source>
</evidence>
<comment type="caution">
    <text evidence="10">The sequence shown here is derived from an EMBL/GenBank/DDBJ whole genome shotgun (WGS) entry which is preliminary data.</text>
</comment>
<evidence type="ECO:0000256" key="3">
    <source>
        <dbReference type="ARBA" id="ARBA00013016"/>
    </source>
</evidence>
<dbReference type="FunFam" id="3.40.30.10:FF:000020">
    <property type="entry name" value="Peroxiredoxin"/>
    <property type="match status" value="1"/>
</dbReference>
<dbReference type="InterPro" id="IPR013766">
    <property type="entry name" value="Thioredoxin_domain"/>
</dbReference>
<dbReference type="GO" id="GO:0008379">
    <property type="term" value="F:thioredoxin peroxidase activity"/>
    <property type="evidence" value="ECO:0007669"/>
    <property type="project" value="InterPro"/>
</dbReference>
<sequence>MAAATATATTFPATRSVASSSPKLRQLSSLLSPLKKPLSFSSSPNSSLTPLCPRRLTPPLKYSTATKISAAISVGEKLPDSTLSYFDASGELQTISVSDLTAGKRALIFAVPGAFTPTRSKKNLPGFVKKVAKLKAKGIDIACVSVNDASVMKAWKKDLKIGDKVMLLSDGNGDFIRAIGCELDLSDKPVGLGVRSRRYAMYVEDGVVKTLNLKDMLKAI</sequence>
<keyword evidence="6 8" id="KW-0560">Oxidoreductase</keyword>
<evidence type="ECO:0000256" key="6">
    <source>
        <dbReference type="ARBA" id="ARBA00023002"/>
    </source>
</evidence>
<dbReference type="GO" id="GO:0045454">
    <property type="term" value="P:cell redox homeostasis"/>
    <property type="evidence" value="ECO:0007669"/>
    <property type="project" value="TreeGrafter"/>
</dbReference>
<dbReference type="GO" id="GO:0034599">
    <property type="term" value="P:cellular response to oxidative stress"/>
    <property type="evidence" value="ECO:0007669"/>
    <property type="project" value="InterPro"/>
</dbReference>
<feature type="domain" description="Thioredoxin" evidence="9">
    <location>
        <begin position="72"/>
        <end position="220"/>
    </location>
</feature>
<evidence type="ECO:0000256" key="8">
    <source>
        <dbReference type="RuleBase" id="RU366011"/>
    </source>
</evidence>
<keyword evidence="4 8" id="KW-0575">Peroxidase</keyword>
<organism evidence="10 11">
    <name type="scientific">Striga hermonthica</name>
    <name type="common">Purple witchweed</name>
    <name type="synonym">Buchnera hermonthica</name>
    <dbReference type="NCBI Taxonomy" id="68872"/>
    <lineage>
        <taxon>Eukaryota</taxon>
        <taxon>Viridiplantae</taxon>
        <taxon>Streptophyta</taxon>
        <taxon>Embryophyta</taxon>
        <taxon>Tracheophyta</taxon>
        <taxon>Spermatophyta</taxon>
        <taxon>Magnoliopsida</taxon>
        <taxon>eudicotyledons</taxon>
        <taxon>Gunneridae</taxon>
        <taxon>Pentapetalae</taxon>
        <taxon>asterids</taxon>
        <taxon>lamiids</taxon>
        <taxon>Lamiales</taxon>
        <taxon>Orobanchaceae</taxon>
        <taxon>Buchnereae</taxon>
        <taxon>Striga</taxon>
    </lineage>
</organism>
<evidence type="ECO:0000256" key="1">
    <source>
        <dbReference type="ARBA" id="ARBA00001711"/>
    </source>
</evidence>
<name>A0A9N7NUJ5_STRHE</name>
<dbReference type="PANTHER" id="PTHR10430:SF16">
    <property type="entry name" value="PEROXIREDOXIN-5, MITOCHONDRIAL"/>
    <property type="match status" value="1"/>
</dbReference>
<proteinExistence type="inferred from homology"/>
<dbReference type="InterPro" id="IPR037944">
    <property type="entry name" value="PRX5-like"/>
</dbReference>
<evidence type="ECO:0000256" key="2">
    <source>
        <dbReference type="ARBA" id="ARBA00010505"/>
    </source>
</evidence>
<comment type="function">
    <text evidence="8">Thiol-specific peroxidase that catalyzes the reduction of hydrogen peroxide and organic hydroperoxides to water and alcohols, respectively. Plays a role in cell protection against oxidative stress by detoxifying peroxides.</text>
</comment>
<evidence type="ECO:0000313" key="10">
    <source>
        <dbReference type="EMBL" id="CAA0842932.1"/>
    </source>
</evidence>
<dbReference type="InterPro" id="IPR036249">
    <property type="entry name" value="Thioredoxin-like_sf"/>
</dbReference>
<keyword evidence="11" id="KW-1185">Reference proteome</keyword>
<dbReference type="GO" id="GO:0005737">
    <property type="term" value="C:cytoplasm"/>
    <property type="evidence" value="ECO:0007669"/>
    <property type="project" value="TreeGrafter"/>
</dbReference>
<dbReference type="Proteomes" id="UP001153555">
    <property type="component" value="Unassembled WGS sequence"/>
</dbReference>
<reference evidence="10" key="1">
    <citation type="submission" date="2019-12" db="EMBL/GenBank/DDBJ databases">
        <authorList>
            <person name="Scholes J."/>
        </authorList>
    </citation>
    <scope>NUCLEOTIDE SEQUENCE</scope>
</reference>
<evidence type="ECO:0000256" key="5">
    <source>
        <dbReference type="ARBA" id="ARBA00022862"/>
    </source>
</evidence>
<dbReference type="GO" id="GO:0042744">
    <property type="term" value="P:hydrogen peroxide catabolic process"/>
    <property type="evidence" value="ECO:0007669"/>
    <property type="project" value="TreeGrafter"/>
</dbReference>
<evidence type="ECO:0000256" key="4">
    <source>
        <dbReference type="ARBA" id="ARBA00022559"/>
    </source>
</evidence>
<comment type="similarity">
    <text evidence="2 8">Belongs to the peroxiredoxin family. Prx5 subfamily.</text>
</comment>
<dbReference type="SUPFAM" id="SSF52833">
    <property type="entry name" value="Thioredoxin-like"/>
    <property type="match status" value="1"/>
</dbReference>
<evidence type="ECO:0000313" key="11">
    <source>
        <dbReference type="Proteomes" id="UP001153555"/>
    </source>
</evidence>
<dbReference type="OrthoDB" id="1882547at2759"/>
<dbReference type="EC" id="1.11.1.25" evidence="3 8"/>
<dbReference type="Gene3D" id="3.40.30.10">
    <property type="entry name" value="Glutaredoxin"/>
    <property type="match status" value="1"/>
</dbReference>
<dbReference type="InterPro" id="IPR013740">
    <property type="entry name" value="Redoxin"/>
</dbReference>
<dbReference type="PANTHER" id="PTHR10430">
    <property type="entry name" value="PEROXIREDOXIN"/>
    <property type="match status" value="1"/>
</dbReference>
<dbReference type="Pfam" id="PF08534">
    <property type="entry name" value="Redoxin"/>
    <property type="match status" value="1"/>
</dbReference>
<dbReference type="AlphaFoldDB" id="A0A9N7NUJ5"/>
<keyword evidence="5 8" id="KW-0049">Antioxidant</keyword>
<accession>A0A9N7NUJ5</accession>
<dbReference type="CDD" id="cd03013">
    <property type="entry name" value="PRX5_like"/>
    <property type="match status" value="1"/>
</dbReference>
<evidence type="ECO:0000259" key="9">
    <source>
        <dbReference type="PROSITE" id="PS51352"/>
    </source>
</evidence>
<protein>
    <recommendedName>
        <fullName evidence="3 8">Glutaredoxin-dependent peroxiredoxin</fullName>
        <ecNumber evidence="3 8">1.11.1.25</ecNumber>
    </recommendedName>
</protein>